<dbReference type="InterPro" id="IPR012495">
    <property type="entry name" value="TadE-like_dom"/>
</dbReference>
<name>A0A1Y5SCE5_9PROT</name>
<protein>
    <submittedName>
        <fullName evidence="3">TadE-like protein</fullName>
    </submittedName>
</protein>
<dbReference type="EMBL" id="FWFR01000001">
    <property type="protein sequence ID" value="SLN36428.1"/>
    <property type="molecule type" value="Genomic_DNA"/>
</dbReference>
<keyword evidence="4" id="KW-1185">Reference proteome</keyword>
<gene>
    <name evidence="3" type="ORF">OCH7691_01473</name>
</gene>
<keyword evidence="1" id="KW-1133">Transmembrane helix</keyword>
<evidence type="ECO:0000259" key="2">
    <source>
        <dbReference type="Pfam" id="PF07811"/>
    </source>
</evidence>
<accession>A0A1Y5SCE5</accession>
<keyword evidence="1" id="KW-0812">Transmembrane</keyword>
<feature type="domain" description="TadE-like" evidence="2">
    <location>
        <begin position="18"/>
        <end position="59"/>
    </location>
</feature>
<dbReference type="RefSeq" id="WP_085882685.1">
    <property type="nucleotide sequence ID" value="NZ_FWFR01000001.1"/>
</dbReference>
<reference evidence="3 4" key="1">
    <citation type="submission" date="2017-03" db="EMBL/GenBank/DDBJ databases">
        <authorList>
            <person name="Afonso C.L."/>
            <person name="Miller P.J."/>
            <person name="Scott M.A."/>
            <person name="Spackman E."/>
            <person name="Goraichik I."/>
            <person name="Dimitrov K.M."/>
            <person name="Suarez D.L."/>
            <person name="Swayne D.E."/>
        </authorList>
    </citation>
    <scope>NUCLEOTIDE SEQUENCE [LARGE SCALE GENOMIC DNA]</scope>
    <source>
        <strain evidence="3 4">CECT 7691</strain>
    </source>
</reference>
<evidence type="ECO:0000313" key="4">
    <source>
        <dbReference type="Proteomes" id="UP000193200"/>
    </source>
</evidence>
<dbReference type="AlphaFoldDB" id="A0A1Y5SCE5"/>
<dbReference type="InParanoid" id="A0A1Y5SCE5"/>
<proteinExistence type="predicted"/>
<dbReference type="OrthoDB" id="7355117at2"/>
<keyword evidence="1" id="KW-0472">Membrane</keyword>
<dbReference type="Proteomes" id="UP000193200">
    <property type="component" value="Unassembled WGS sequence"/>
</dbReference>
<evidence type="ECO:0000256" key="1">
    <source>
        <dbReference type="SAM" id="Phobius"/>
    </source>
</evidence>
<sequence>MMTVTARWLRRLRRSEKGTAAVEFALVAPVLAGLMLSGYEASRYIFLTQKLDRVSSTIADIAARGETLSNTEVDSIFDAANHLASPYDFANSGRVILTAVRLDDEDDPPVVTYQRTSAGSLSVSSRIGTQGGDAVLPNGLVLDEGASAIFAEVFFAYEPFFGGDFVNAYTIYKVSMYRPRSSNQMVQTGG</sequence>
<organism evidence="3 4">
    <name type="scientific">Oceanibacterium hippocampi</name>
    <dbReference type="NCBI Taxonomy" id="745714"/>
    <lineage>
        <taxon>Bacteria</taxon>
        <taxon>Pseudomonadati</taxon>
        <taxon>Pseudomonadota</taxon>
        <taxon>Alphaproteobacteria</taxon>
        <taxon>Sneathiellales</taxon>
        <taxon>Sneathiellaceae</taxon>
        <taxon>Oceanibacterium</taxon>
    </lineage>
</organism>
<feature type="transmembrane region" description="Helical" evidence="1">
    <location>
        <begin position="20"/>
        <end position="39"/>
    </location>
</feature>
<dbReference type="Pfam" id="PF07811">
    <property type="entry name" value="TadE"/>
    <property type="match status" value="1"/>
</dbReference>
<evidence type="ECO:0000313" key="3">
    <source>
        <dbReference type="EMBL" id="SLN36428.1"/>
    </source>
</evidence>